<keyword evidence="13" id="KW-1185">Reference proteome</keyword>
<name>G0ABW1_COLFT</name>
<comment type="subcellular location">
    <subcellularLocation>
        <location evidence="1">Cell outer membrane</location>
        <topology evidence="1">Multi-pass membrane protein</topology>
    </subcellularLocation>
</comment>
<dbReference type="Gene3D" id="2.40.160.10">
    <property type="entry name" value="Porin"/>
    <property type="match status" value="1"/>
</dbReference>
<evidence type="ECO:0000313" key="12">
    <source>
        <dbReference type="EMBL" id="AEK61917.1"/>
    </source>
</evidence>
<evidence type="ECO:0000256" key="5">
    <source>
        <dbReference type="ARBA" id="ARBA00022692"/>
    </source>
</evidence>
<dbReference type="SUPFAM" id="SSF56935">
    <property type="entry name" value="Porins"/>
    <property type="match status" value="1"/>
</dbReference>
<evidence type="ECO:0000256" key="9">
    <source>
        <dbReference type="ARBA" id="ARBA00023136"/>
    </source>
</evidence>
<reference evidence="12 13" key="2">
    <citation type="journal article" date="2006" name="J. Microbiol. Methods">
        <title>Genomic flank-sequencing of plasposon insertion sites for rapid identification of functional genes.</title>
        <authorList>
            <person name="Leveau J.H."/>
            <person name="Gerards S."/>
            <person name="Fritsche K."/>
            <person name="Zondag G."/>
            <person name="van Veen J.A."/>
        </authorList>
    </citation>
    <scope>NUCLEOTIDE SEQUENCE [LARGE SCALE GENOMIC DNA]</scope>
    <source>
        <strain evidence="12 13">Ter331</strain>
    </source>
</reference>
<gene>
    <name evidence="12" type="ordered locus">CFU_2087</name>
</gene>
<dbReference type="AlphaFoldDB" id="G0ABW1"/>
<reference evidence="13" key="6">
    <citation type="submission" date="2011-05" db="EMBL/GenBank/DDBJ databases">
        <title>Complete sequence of Collimonas fungivorans Ter331.</title>
        <authorList>
            <person name="Leveau J.H."/>
        </authorList>
    </citation>
    <scope>NUCLEOTIDE SEQUENCE [LARGE SCALE GENOMIC DNA]</scope>
    <source>
        <strain evidence="13">Ter331</strain>
    </source>
</reference>
<organism evidence="12 13">
    <name type="scientific">Collimonas fungivorans (strain Ter331)</name>
    <dbReference type="NCBI Taxonomy" id="1005048"/>
    <lineage>
        <taxon>Bacteria</taxon>
        <taxon>Pseudomonadati</taxon>
        <taxon>Pseudomonadota</taxon>
        <taxon>Betaproteobacteria</taxon>
        <taxon>Burkholderiales</taxon>
        <taxon>Oxalobacteraceae</taxon>
        <taxon>Collimonas</taxon>
    </lineage>
</organism>
<dbReference type="PANTHER" id="PTHR34501:SF9">
    <property type="entry name" value="MAJOR OUTER MEMBRANE PROTEIN P.IA"/>
    <property type="match status" value="1"/>
</dbReference>
<dbReference type="Proteomes" id="UP000008392">
    <property type="component" value="Chromosome"/>
</dbReference>
<keyword evidence="9" id="KW-0472">Membrane</keyword>
<evidence type="ECO:0000256" key="8">
    <source>
        <dbReference type="ARBA" id="ARBA00023114"/>
    </source>
</evidence>
<evidence type="ECO:0000256" key="6">
    <source>
        <dbReference type="ARBA" id="ARBA00022729"/>
    </source>
</evidence>
<dbReference type="PRINTS" id="PR00184">
    <property type="entry name" value="NEISSPPORIN"/>
</dbReference>
<protein>
    <submittedName>
        <fullName evidence="12">Outer membrane porin, OmpC family</fullName>
    </submittedName>
</protein>
<dbReference type="Pfam" id="PF13609">
    <property type="entry name" value="Porin_4"/>
    <property type="match status" value="1"/>
</dbReference>
<accession>G0ABW1</accession>
<dbReference type="GO" id="GO:0015288">
    <property type="term" value="F:porin activity"/>
    <property type="evidence" value="ECO:0007669"/>
    <property type="project" value="UniProtKB-KW"/>
</dbReference>
<keyword evidence="10" id="KW-0998">Cell outer membrane</keyword>
<keyword evidence="4" id="KW-1134">Transmembrane beta strand</keyword>
<dbReference type="GO" id="GO:0034220">
    <property type="term" value="P:monoatomic ion transmembrane transport"/>
    <property type="evidence" value="ECO:0007669"/>
    <property type="project" value="InterPro"/>
</dbReference>
<reference evidence="12 13" key="3">
    <citation type="journal article" date="2008" name="FEMS Microbiol. Ecol.">
        <title>Identification and characterization of genes underlying chitinolysis in Collimonas fungivorans Ter331.</title>
        <authorList>
            <person name="Fritsche K."/>
            <person name="de Boer W."/>
            <person name="Gerards S."/>
            <person name="van den Berg M."/>
            <person name="van Veen J.A."/>
            <person name="Leveau J.H."/>
        </authorList>
    </citation>
    <scope>NUCLEOTIDE SEQUENCE [LARGE SCALE GENOMIC DNA]</scope>
    <source>
        <strain evidence="12 13">Ter331</strain>
    </source>
</reference>
<evidence type="ECO:0000313" key="13">
    <source>
        <dbReference type="Proteomes" id="UP000008392"/>
    </source>
</evidence>
<dbReference type="CDD" id="cd00342">
    <property type="entry name" value="gram_neg_porins"/>
    <property type="match status" value="1"/>
</dbReference>
<dbReference type="STRING" id="1005048.CFU_2087"/>
<dbReference type="GO" id="GO:0009279">
    <property type="term" value="C:cell outer membrane"/>
    <property type="evidence" value="ECO:0007669"/>
    <property type="project" value="UniProtKB-SubCell"/>
</dbReference>
<evidence type="ECO:0000256" key="1">
    <source>
        <dbReference type="ARBA" id="ARBA00004571"/>
    </source>
</evidence>
<proteinExistence type="predicted"/>
<dbReference type="KEGG" id="cfu:CFU_2087"/>
<dbReference type="InterPro" id="IPR023614">
    <property type="entry name" value="Porin_dom_sf"/>
</dbReference>
<dbReference type="InterPro" id="IPR033900">
    <property type="entry name" value="Gram_neg_porin_domain"/>
</dbReference>
<evidence type="ECO:0000256" key="10">
    <source>
        <dbReference type="ARBA" id="ARBA00023237"/>
    </source>
</evidence>
<comment type="subunit">
    <text evidence="2">Homotrimer.</text>
</comment>
<dbReference type="EMBL" id="CP002745">
    <property type="protein sequence ID" value="AEK61917.1"/>
    <property type="molecule type" value="Genomic_DNA"/>
</dbReference>
<dbReference type="GO" id="GO:0046930">
    <property type="term" value="C:pore complex"/>
    <property type="evidence" value="ECO:0007669"/>
    <property type="project" value="UniProtKB-KW"/>
</dbReference>
<dbReference type="InterPro" id="IPR002299">
    <property type="entry name" value="Porin_Neis"/>
</dbReference>
<keyword evidence="3" id="KW-0813">Transport</keyword>
<reference evidence="12 13" key="1">
    <citation type="journal article" date="2004" name="Environ. Microbiol.">
        <title>Phylogeny-function analysis of (meta)genomic libraries: screening for expression of ribosomal RNA genes by large-insert library fluorescent in situ hybridization (LIL-FISH).</title>
        <authorList>
            <person name="Leveau J.H."/>
            <person name="Gerards S."/>
            <person name="de Boer W."/>
            <person name="van Veen J.A."/>
        </authorList>
    </citation>
    <scope>NUCLEOTIDE SEQUENCE [LARGE SCALE GENOMIC DNA]</scope>
    <source>
        <strain evidence="12 13">Ter331</strain>
    </source>
</reference>
<keyword evidence="8" id="KW-0626">Porin</keyword>
<dbReference type="HOGENOM" id="CLU_038238_1_1_4"/>
<reference evidence="12 13" key="5">
    <citation type="journal article" date="2011" name="ISME J.">
        <title>Dual transcriptional profiling of a bacterial/fungal confrontation: Collimonas fungivorans versus Aspergillus niger.</title>
        <authorList>
            <person name="Mela F."/>
            <person name="Fritsche K."/>
            <person name="de Boer W."/>
            <person name="van Veen J.A."/>
            <person name="de Graaff L.H."/>
            <person name="van den Berg M."/>
            <person name="Leveau J.H."/>
        </authorList>
    </citation>
    <scope>NUCLEOTIDE SEQUENCE [LARGE SCALE GENOMIC DNA]</scope>
    <source>
        <strain evidence="12 13">Ter331</strain>
    </source>
</reference>
<dbReference type="eggNOG" id="COG3203">
    <property type="taxonomic scope" value="Bacteria"/>
</dbReference>
<dbReference type="InterPro" id="IPR001702">
    <property type="entry name" value="Porin_Gram-ve"/>
</dbReference>
<keyword evidence="5" id="KW-0812">Transmembrane</keyword>
<keyword evidence="6" id="KW-0732">Signal</keyword>
<evidence type="ECO:0000256" key="7">
    <source>
        <dbReference type="ARBA" id="ARBA00023065"/>
    </source>
</evidence>
<sequence>MRRRPSPCHRKQLSHRALRPVQFIIKKPNGDVMKKKFVAACSLAGCSVLAQAEPNLTLYGDLDQYLGYIHSSSGKSVTGLNDGAILRSRLGLRGVEELGGGYQTRFTLEQGLNANTGGAADSSRLFDRQAWVGMNTPAGEFRVGRQNSIVFFIGGAIDYTERTTYGSVINTFGVPSRYDNDISYKSPRVAGFQFDAHYALTETAGESVGARGVYQLGLDYSKGPYRAGYAGLWAKPAANAQFSEKVVYHNLYANYDYGKGKLYFAYVRSNNVTSNASGNTAAAILNNVSIPGNAFTGANADVQRMYNIFQVSADYRLSPQWRIGALYGVMQDTSQRDSGAQGGNLGTYYDLSKRTTLYGFASYMKNDANAGFRFSGSAGPTANLAGADINGKSLAGLQAGILHRF</sequence>
<dbReference type="PRINTS" id="PR00182">
    <property type="entry name" value="ECOLNEIPORIN"/>
</dbReference>
<evidence type="ECO:0000259" key="11">
    <source>
        <dbReference type="Pfam" id="PF13609"/>
    </source>
</evidence>
<reference evidence="12 13" key="4">
    <citation type="journal article" date="2010" name="Environ. Microbiol.">
        <title>The bacterial genus Collimonas: mycophagy, weathering and other adaptive solutions to life in oligotrophic soil environments.</title>
        <authorList>
            <person name="Leveau J.H."/>
            <person name="Uroz S."/>
            <person name="de Boer W."/>
        </authorList>
    </citation>
    <scope>NUCLEOTIDE SEQUENCE [LARGE SCALE GENOMIC DNA]</scope>
    <source>
        <strain evidence="12 13">Ter331</strain>
    </source>
</reference>
<evidence type="ECO:0000256" key="2">
    <source>
        <dbReference type="ARBA" id="ARBA00011233"/>
    </source>
</evidence>
<feature type="domain" description="Porin" evidence="11">
    <location>
        <begin position="39"/>
        <end position="368"/>
    </location>
</feature>
<keyword evidence="7" id="KW-0406">Ion transport</keyword>
<dbReference type="InterPro" id="IPR050298">
    <property type="entry name" value="Gram-neg_bact_OMP"/>
</dbReference>
<evidence type="ECO:0000256" key="3">
    <source>
        <dbReference type="ARBA" id="ARBA00022448"/>
    </source>
</evidence>
<evidence type="ECO:0000256" key="4">
    <source>
        <dbReference type="ARBA" id="ARBA00022452"/>
    </source>
</evidence>
<dbReference type="PANTHER" id="PTHR34501">
    <property type="entry name" value="PROTEIN YDDL-RELATED"/>
    <property type="match status" value="1"/>
</dbReference>